<protein>
    <submittedName>
        <fullName evidence="1">Uncharacterized protein</fullName>
    </submittedName>
</protein>
<evidence type="ECO:0000313" key="1">
    <source>
        <dbReference type="EMBL" id="KWN11719.1"/>
    </source>
</evidence>
<reference evidence="1 2" key="1">
    <citation type="submission" date="2015-11" db="EMBL/GenBank/DDBJ databases">
        <title>Expanding the genomic diversity of Burkholderia species for the development of highly accurate diagnostics.</title>
        <authorList>
            <person name="Sahl J."/>
            <person name="Keim P."/>
            <person name="Wagner D."/>
        </authorList>
    </citation>
    <scope>NUCLEOTIDE SEQUENCE [LARGE SCALE GENOMIC DNA]</scope>
    <source>
        <strain evidence="1 2">MSMB793WGS</strain>
    </source>
</reference>
<evidence type="ECO:0000313" key="2">
    <source>
        <dbReference type="Proteomes" id="UP000068016"/>
    </source>
</evidence>
<proteinExistence type="predicted"/>
<sequence>MKRYRSIDYGRVLATADDPLIATSDSPRDAVPIALAAEPAVEIGHFDIYGHRERCRILARHGAGTIDVERLSDGRCFRVSGLPLDA</sequence>
<dbReference type="EMBL" id="LPLZ01000059">
    <property type="protein sequence ID" value="KWN11719.1"/>
    <property type="molecule type" value="Genomic_DNA"/>
</dbReference>
<dbReference type="AlphaFoldDB" id="A0A125K5T5"/>
<gene>
    <name evidence="1" type="ORF">WT83_19195</name>
</gene>
<dbReference type="RefSeq" id="WP_060347793.1">
    <property type="nucleotide sequence ID" value="NZ_LPLZ01000059.1"/>
</dbReference>
<dbReference type="Proteomes" id="UP000068016">
    <property type="component" value="Unassembled WGS sequence"/>
</dbReference>
<accession>A0A125K5T5</accession>
<name>A0A125K5T5_9BURK</name>
<organism evidence="1 2">
    <name type="scientific">Burkholderia territorii</name>
    <dbReference type="NCBI Taxonomy" id="1503055"/>
    <lineage>
        <taxon>Bacteria</taxon>
        <taxon>Pseudomonadati</taxon>
        <taxon>Pseudomonadota</taxon>
        <taxon>Betaproteobacteria</taxon>
        <taxon>Burkholderiales</taxon>
        <taxon>Burkholderiaceae</taxon>
        <taxon>Burkholderia</taxon>
        <taxon>Burkholderia cepacia complex</taxon>
    </lineage>
</organism>
<comment type="caution">
    <text evidence="1">The sequence shown here is derived from an EMBL/GenBank/DDBJ whole genome shotgun (WGS) entry which is preliminary data.</text>
</comment>